<evidence type="ECO:0000313" key="2">
    <source>
        <dbReference type="EMBL" id="OAT55637.1"/>
    </source>
</evidence>
<gene>
    <name evidence="2" type="ORF">M989_00656</name>
</gene>
<evidence type="ECO:0000256" key="1">
    <source>
        <dbReference type="SAM" id="SignalP"/>
    </source>
</evidence>
<dbReference type="PATRIC" id="fig|1354264.4.peg.684"/>
<comment type="caution">
    <text evidence="2">The sequence shown here is derived from an EMBL/GenBank/DDBJ whole genome shotgun (WGS) entry which is preliminary data.</text>
</comment>
<keyword evidence="3" id="KW-1185">Reference proteome</keyword>
<evidence type="ECO:0000313" key="3">
    <source>
        <dbReference type="Proteomes" id="UP000078386"/>
    </source>
</evidence>
<dbReference type="RefSeq" id="WP_064541952.1">
    <property type="nucleotide sequence ID" value="NZ_LXEU01000015.1"/>
</dbReference>
<name>A0A1B7K638_9ENTR</name>
<protein>
    <submittedName>
        <fullName evidence="2">Putative Type IV pilus biogenesis protein</fullName>
    </submittedName>
</protein>
<accession>A0A1B7K638</accession>
<feature type="signal peptide" evidence="1">
    <location>
        <begin position="1"/>
        <end position="26"/>
    </location>
</feature>
<feature type="chain" id="PRO_5008595909" evidence="1">
    <location>
        <begin position="27"/>
        <end position="273"/>
    </location>
</feature>
<organism evidence="2 3">
    <name type="scientific">Kluyvera georgiana ATCC 51603</name>
    <dbReference type="NCBI Taxonomy" id="1354264"/>
    <lineage>
        <taxon>Bacteria</taxon>
        <taxon>Pseudomonadati</taxon>
        <taxon>Pseudomonadota</taxon>
        <taxon>Gammaproteobacteria</taxon>
        <taxon>Enterobacterales</taxon>
        <taxon>Enterobacteriaceae</taxon>
        <taxon>Kluyvera</taxon>
    </lineage>
</organism>
<proteinExistence type="predicted"/>
<dbReference type="AlphaFoldDB" id="A0A1B7K638"/>
<keyword evidence="1" id="KW-0732">Signal</keyword>
<sequence>MNIFSRKTMAVLGCLWFVFSTPQAFSAEKYGLGDILRICPLWSTPFPVGFRMPEPLLLAKFELDMAVNLIYISADNTADIDDYTNLYYVDGVETWPGILKGNATAACKTSSACQKSSSGTVGKGVSAYDSLAAEFAGEDLRVAQKTIHPTDKTPFTWFYLPVRKYKLLRIEVFVPNKLDDGVGHSEPFFVEYRATGNRDELQRVSMGGTAAGANFNGVYLPETLRLTQNSGLEIWLNHSTSSNPADDISDLLPYAKVFPFRSEQLASLPESCR</sequence>
<dbReference type="EMBL" id="LXEU01000015">
    <property type="protein sequence ID" value="OAT55637.1"/>
    <property type="molecule type" value="Genomic_DNA"/>
</dbReference>
<reference evidence="2 3" key="1">
    <citation type="submission" date="2016-04" db="EMBL/GenBank/DDBJ databases">
        <title>ATOL: Assembling a taxonomically balanced genome-scale reconstruction of the evolutionary history of the Enterobacteriaceae.</title>
        <authorList>
            <person name="Plunkett G.III."/>
            <person name="Neeno-Eckwall E.C."/>
            <person name="Glasner J.D."/>
            <person name="Perna N.T."/>
        </authorList>
    </citation>
    <scope>NUCLEOTIDE SEQUENCE [LARGE SCALE GENOMIC DNA]</scope>
    <source>
        <strain evidence="2 3">ATCC 51603</strain>
    </source>
</reference>
<dbReference type="Proteomes" id="UP000078386">
    <property type="component" value="Unassembled WGS sequence"/>
</dbReference>